<protein>
    <submittedName>
        <fullName evidence="3">OmpA family protein</fullName>
    </submittedName>
</protein>
<reference evidence="3 4" key="1">
    <citation type="submission" date="2023-08" db="EMBL/GenBank/DDBJ databases">
        <authorList>
            <person name="Kumar R."/>
        </authorList>
    </citation>
    <scope>NUCLEOTIDE SEQUENCE [LARGE SCALE GENOMIC DNA]</scope>
    <source>
        <strain evidence="3 4">LUR13</strain>
    </source>
</reference>
<comment type="caution">
    <text evidence="3">The sequence shown here is derived from an EMBL/GenBank/DDBJ whole genome shotgun (WGS) entry which is preliminary data.</text>
</comment>
<feature type="signal peptide" evidence="1">
    <location>
        <begin position="1"/>
        <end position="19"/>
    </location>
</feature>
<dbReference type="SUPFAM" id="SSF103088">
    <property type="entry name" value="OmpA-like"/>
    <property type="match status" value="1"/>
</dbReference>
<dbReference type="InterPro" id="IPR028974">
    <property type="entry name" value="TSP_type-3_rpt"/>
</dbReference>
<sequence length="238" mass="26515">MRMNNCSTLLLLATSIVLAGCQTTTTAPSKELPQHENIRTMQAAIDPDGDGVLDDIDECPDTPPNVVVDAKGCKIIIEGGDALEMEFRGFFLPMSSQLPDIYDTEFIKMAEKINEYPDASVFIFGHVATNEMDKNALATLGFDSLSRNRALSIKNTLVLQHGIDAKRIRTYDCSNKILVKETDYINPSFKALNLNGLEAKQRRATLMASSSVKDLMNLKYDSYIQMYGKYAKHCKPFE</sequence>
<dbReference type="EMBL" id="JAVAJI010000016">
    <property type="protein sequence ID" value="MDP4545331.1"/>
    <property type="molecule type" value="Genomic_DNA"/>
</dbReference>
<accession>A0ABT9HHS4</accession>
<dbReference type="SUPFAM" id="SSF103647">
    <property type="entry name" value="TSP type-3 repeat"/>
    <property type="match status" value="1"/>
</dbReference>
<keyword evidence="1" id="KW-0732">Signal</keyword>
<evidence type="ECO:0000256" key="1">
    <source>
        <dbReference type="SAM" id="SignalP"/>
    </source>
</evidence>
<organism evidence="3 4">
    <name type="scientific">Psychrobacter faecalis</name>
    <dbReference type="NCBI Taxonomy" id="180588"/>
    <lineage>
        <taxon>Bacteria</taxon>
        <taxon>Pseudomonadati</taxon>
        <taxon>Pseudomonadota</taxon>
        <taxon>Gammaproteobacteria</taxon>
        <taxon>Moraxellales</taxon>
        <taxon>Moraxellaceae</taxon>
        <taxon>Psychrobacter</taxon>
    </lineage>
</organism>
<feature type="chain" id="PRO_5045645140" evidence="1">
    <location>
        <begin position="20"/>
        <end position="238"/>
    </location>
</feature>
<name>A0ABT9HHS4_9GAMM</name>
<proteinExistence type="predicted"/>
<gene>
    <name evidence="3" type="ORF">Q8P09_09610</name>
</gene>
<keyword evidence="4" id="KW-1185">Reference proteome</keyword>
<evidence type="ECO:0000313" key="3">
    <source>
        <dbReference type="EMBL" id="MDP4545331.1"/>
    </source>
</evidence>
<dbReference type="InterPro" id="IPR006665">
    <property type="entry name" value="OmpA-like"/>
</dbReference>
<evidence type="ECO:0000259" key="2">
    <source>
        <dbReference type="Pfam" id="PF00691"/>
    </source>
</evidence>
<dbReference type="Pfam" id="PF00691">
    <property type="entry name" value="OmpA"/>
    <property type="match status" value="1"/>
</dbReference>
<dbReference type="InterPro" id="IPR036737">
    <property type="entry name" value="OmpA-like_sf"/>
</dbReference>
<dbReference type="PROSITE" id="PS51257">
    <property type="entry name" value="PROKAR_LIPOPROTEIN"/>
    <property type="match status" value="1"/>
</dbReference>
<dbReference type="RefSeq" id="WP_305935848.1">
    <property type="nucleotide sequence ID" value="NZ_JAVAJI010000016.1"/>
</dbReference>
<feature type="domain" description="OmpA-like" evidence="2">
    <location>
        <begin position="90"/>
        <end position="170"/>
    </location>
</feature>
<evidence type="ECO:0000313" key="4">
    <source>
        <dbReference type="Proteomes" id="UP001228171"/>
    </source>
</evidence>
<dbReference type="Proteomes" id="UP001228171">
    <property type="component" value="Unassembled WGS sequence"/>
</dbReference>
<dbReference type="Gene3D" id="3.30.1330.60">
    <property type="entry name" value="OmpA-like domain"/>
    <property type="match status" value="1"/>
</dbReference>